<reference evidence="1 2" key="1">
    <citation type="submission" date="2021-06" db="EMBL/GenBank/DDBJ databases">
        <title>Caerostris extrusa draft genome.</title>
        <authorList>
            <person name="Kono N."/>
            <person name="Arakawa K."/>
        </authorList>
    </citation>
    <scope>NUCLEOTIDE SEQUENCE [LARGE SCALE GENOMIC DNA]</scope>
</reference>
<sequence length="12" mass="1436">METCDNEDDTYT</sequence>
<evidence type="ECO:0000313" key="1">
    <source>
        <dbReference type="EMBL" id="GIY84489.1"/>
    </source>
</evidence>
<protein>
    <submittedName>
        <fullName evidence="1">Uncharacterized protein</fullName>
    </submittedName>
</protein>
<dbReference type="Proteomes" id="UP001054945">
    <property type="component" value="Unassembled WGS sequence"/>
</dbReference>
<evidence type="ECO:0000313" key="2">
    <source>
        <dbReference type="Proteomes" id="UP001054945"/>
    </source>
</evidence>
<name>A0AAV4WQF0_CAEEX</name>
<proteinExistence type="predicted"/>
<dbReference type="EMBL" id="BPLR01016521">
    <property type="protein sequence ID" value="GIY84489.1"/>
    <property type="molecule type" value="Genomic_DNA"/>
</dbReference>
<comment type="caution">
    <text evidence="1">The sequence shown here is derived from an EMBL/GenBank/DDBJ whole genome shotgun (WGS) entry which is preliminary data.</text>
</comment>
<feature type="non-terminal residue" evidence="1">
    <location>
        <position position="12"/>
    </location>
</feature>
<keyword evidence="2" id="KW-1185">Reference proteome</keyword>
<gene>
    <name evidence="1" type="ORF">CEXT_189001</name>
</gene>
<accession>A0AAV4WQF0</accession>
<organism evidence="1 2">
    <name type="scientific">Caerostris extrusa</name>
    <name type="common">Bark spider</name>
    <name type="synonym">Caerostris bankana</name>
    <dbReference type="NCBI Taxonomy" id="172846"/>
    <lineage>
        <taxon>Eukaryota</taxon>
        <taxon>Metazoa</taxon>
        <taxon>Ecdysozoa</taxon>
        <taxon>Arthropoda</taxon>
        <taxon>Chelicerata</taxon>
        <taxon>Arachnida</taxon>
        <taxon>Araneae</taxon>
        <taxon>Araneomorphae</taxon>
        <taxon>Entelegynae</taxon>
        <taxon>Araneoidea</taxon>
        <taxon>Araneidae</taxon>
        <taxon>Caerostris</taxon>
    </lineage>
</organism>